<dbReference type="PANTHER" id="PTHR37842:SF2">
    <property type="entry name" value="GYLCOSYL HYDROLASE 115 C-TERMINAL DOMAIN-CONTAINING PROTEIN"/>
    <property type="match status" value="1"/>
</dbReference>
<dbReference type="PANTHER" id="PTHR37842">
    <property type="match status" value="1"/>
</dbReference>
<dbReference type="InterPro" id="IPR029018">
    <property type="entry name" value="Hex-like_dom2"/>
</dbReference>
<protein>
    <submittedName>
        <fullName evidence="3">Glycosyl hydrolase 115 family protein</fullName>
    </submittedName>
</protein>
<feature type="domain" description="Gylcosyl hydrolase 115 C-terminal" evidence="2">
    <location>
        <begin position="803"/>
        <end position="972"/>
    </location>
</feature>
<organism evidence="3 4">
    <name type="scientific">Mucilaginibacter mali</name>
    <dbReference type="NCBI Taxonomy" id="2740462"/>
    <lineage>
        <taxon>Bacteria</taxon>
        <taxon>Pseudomonadati</taxon>
        <taxon>Bacteroidota</taxon>
        <taxon>Sphingobacteriia</taxon>
        <taxon>Sphingobacteriales</taxon>
        <taxon>Sphingobacteriaceae</taxon>
        <taxon>Mucilaginibacter</taxon>
    </lineage>
</organism>
<dbReference type="InterPro" id="IPR031924">
    <property type="entry name" value="GH115"/>
</dbReference>
<dbReference type="KEGG" id="mmab:HQ865_13505"/>
<dbReference type="Proteomes" id="UP000505355">
    <property type="component" value="Chromosome"/>
</dbReference>
<dbReference type="Gene3D" id="1.20.58.2150">
    <property type="match status" value="1"/>
</dbReference>
<dbReference type="GO" id="GO:0005975">
    <property type="term" value="P:carbohydrate metabolic process"/>
    <property type="evidence" value="ECO:0007669"/>
    <property type="project" value="UniProtKB-ARBA"/>
</dbReference>
<sequence length="977" mass="109379">MFTLRGTILSRLASLKTVQIIKPKRGILYHFPKLILFYLLLNLQPVSAAIDTGNYVSNRAVAHAFPLSAGKASAPLYVSGDDFTGVVRAVKDLQHDITAVTNTQPALLMGKPSGKRVVIIGTIGHSPLVDGLIAAGKLNVKNIKGKWETYVLQVIDKPFPGLDQALVIAGSDKRGTIFGVYDLSSHIGVSPWYWWADVPVKQQASLYILPGRHTAGTPAIKYRGIFINDEAPAFSGWAKAKFGGVNHELYAHMFELILRLKGNYLWPAMWGNAFNDDDPLNRKTADDYGIVMGTSHHEPMDRAQQEWKRYGTGDWDYEKNGEVLRSFWRKGIENMGNAETIVTVGMRGDGDKPMQDGTNITLLENIVADQRKIIASVTGKPIEKTPQMWALYKEVQDYYDKGMRVPDDVTLLLCDDNWGNIRKLPELNAKPRAGGYGIYYHFDYVGGPRNYKWINTNPISKVWEQMHLAYQHRVDKVWIVNVGDLKPMEFPISFFLDYAWNPDKIGPGNLQAYTKQWASRQFGNKYAGDIAGILTTYTKYNGRRKPELLNENTYSLINYNEFETVVNDYQQLNNRADSLYKLMPQQYKDAYYELVLHPVAASANLYQLYYATALNHLYAKQGRAATNAMAAKVKALFDNDAAISAYYNTQLAGGKWAHMMDQTHIGYKIWQEPKRDTMPRITEITLPGKGSLGVAVEGSSDCWPGSSITPELSAFNNLERQRHFIELYNKGRTPVSYAINAEGFIRLSSSKGTIDQQSRIYVDVDWSKVPGTRLATINITGSDGTKIAVNARLNKLGNSNTKGFIQTEPAVAIEAAHYQKKVSDDRYQWIEIPGYGRTLSAMTVVPAVAVHKLAGNEKARLEYVVKFTDTGKVVIKAYLSPTIDFTRDKVLRYAISLDDEAPQLKPFNAEADPRTWSKAVSDNVNIITTQHHIAKAGTHVIKFWVQSPAVVLEKLVIDTGSGTKPSYLGPPENFRVD</sequence>
<gene>
    <name evidence="3" type="ORF">HQ865_13505</name>
</gene>
<dbReference type="InterPro" id="IPR041437">
    <property type="entry name" value="GH115_C"/>
</dbReference>
<dbReference type="Pfam" id="PF15979">
    <property type="entry name" value="Glyco_hydro_115"/>
    <property type="match status" value="1"/>
</dbReference>
<keyword evidence="1 3" id="KW-0378">Hydrolase</keyword>
<accession>A0A7D4Q1T2</accession>
<evidence type="ECO:0000313" key="3">
    <source>
        <dbReference type="EMBL" id="QKJ30726.1"/>
    </source>
</evidence>
<dbReference type="Pfam" id="PF17829">
    <property type="entry name" value="GH115_C"/>
    <property type="match status" value="1"/>
</dbReference>
<evidence type="ECO:0000313" key="4">
    <source>
        <dbReference type="Proteomes" id="UP000505355"/>
    </source>
</evidence>
<dbReference type="Gene3D" id="2.60.120.1620">
    <property type="match status" value="1"/>
</dbReference>
<name>A0A7D4Q1T2_9SPHI</name>
<dbReference type="GO" id="GO:0016787">
    <property type="term" value="F:hydrolase activity"/>
    <property type="evidence" value="ECO:0007669"/>
    <property type="project" value="UniProtKB-KW"/>
</dbReference>
<dbReference type="Gene3D" id="3.30.379.10">
    <property type="entry name" value="Chitobiase/beta-hexosaminidase domain 2-like"/>
    <property type="match status" value="1"/>
</dbReference>
<keyword evidence="4" id="KW-1185">Reference proteome</keyword>
<dbReference type="Gene3D" id="3.20.20.520">
    <property type="entry name" value="Glycosyl hydrolase family 115"/>
    <property type="match status" value="1"/>
</dbReference>
<dbReference type="SUPFAM" id="SSF55545">
    <property type="entry name" value="beta-N-acetylhexosaminidase-like domain"/>
    <property type="match status" value="1"/>
</dbReference>
<reference evidence="3 4" key="1">
    <citation type="submission" date="2020-05" db="EMBL/GenBank/DDBJ databases">
        <title>Mucilaginibacter mali sp. nov.</title>
        <authorList>
            <person name="Kim H.S."/>
            <person name="Lee K.C."/>
            <person name="Suh M.K."/>
            <person name="Kim J.-S."/>
            <person name="Han K.-I."/>
            <person name="Eom M.K."/>
            <person name="Shin Y.K."/>
            <person name="Lee J.-S."/>
        </authorList>
    </citation>
    <scope>NUCLEOTIDE SEQUENCE [LARGE SCALE GENOMIC DNA]</scope>
    <source>
        <strain evidence="3 4">G2-14</strain>
    </source>
</reference>
<dbReference type="EMBL" id="CP054139">
    <property type="protein sequence ID" value="QKJ30726.1"/>
    <property type="molecule type" value="Genomic_DNA"/>
</dbReference>
<proteinExistence type="predicted"/>
<evidence type="ECO:0000256" key="1">
    <source>
        <dbReference type="ARBA" id="ARBA00022801"/>
    </source>
</evidence>
<dbReference type="InterPro" id="IPR042301">
    <property type="entry name" value="GH115_sf"/>
</dbReference>
<dbReference type="AlphaFoldDB" id="A0A7D4Q1T2"/>
<evidence type="ECO:0000259" key="2">
    <source>
        <dbReference type="Pfam" id="PF17829"/>
    </source>
</evidence>